<dbReference type="Pfam" id="PF00211">
    <property type="entry name" value="Guanylate_cyc"/>
    <property type="match status" value="1"/>
</dbReference>
<dbReference type="Gene3D" id="1.25.40.10">
    <property type="entry name" value="Tetratricopeptide repeat domain"/>
    <property type="match status" value="1"/>
</dbReference>
<dbReference type="PROSITE" id="PS50125">
    <property type="entry name" value="GUANYLATE_CYCLASE_2"/>
    <property type="match status" value="1"/>
</dbReference>
<dbReference type="CDD" id="cd07302">
    <property type="entry name" value="CHD"/>
    <property type="match status" value="1"/>
</dbReference>
<dbReference type="InterPro" id="IPR050697">
    <property type="entry name" value="Adenylyl/Guanylyl_Cyclase_3/4"/>
</dbReference>
<dbReference type="SUPFAM" id="SSF48452">
    <property type="entry name" value="TPR-like"/>
    <property type="match status" value="1"/>
</dbReference>
<dbReference type="InterPro" id="IPR001054">
    <property type="entry name" value="A/G_cyclase"/>
</dbReference>
<dbReference type="GO" id="GO:0035556">
    <property type="term" value="P:intracellular signal transduction"/>
    <property type="evidence" value="ECO:0007669"/>
    <property type="project" value="InterPro"/>
</dbReference>
<evidence type="ECO:0000313" key="2">
    <source>
        <dbReference type="EMBL" id="SVA42554.1"/>
    </source>
</evidence>
<reference evidence="2" key="1">
    <citation type="submission" date="2018-05" db="EMBL/GenBank/DDBJ databases">
        <authorList>
            <person name="Lanie J.A."/>
            <person name="Ng W.-L."/>
            <person name="Kazmierczak K.M."/>
            <person name="Andrzejewski T.M."/>
            <person name="Davidsen T.M."/>
            <person name="Wayne K.J."/>
            <person name="Tettelin H."/>
            <person name="Glass J.I."/>
            <person name="Rusch D."/>
            <person name="Podicherti R."/>
            <person name="Tsui H.-C.T."/>
            <person name="Winkler M.E."/>
        </authorList>
    </citation>
    <scope>NUCLEOTIDE SEQUENCE</scope>
</reference>
<dbReference type="SMART" id="SM00028">
    <property type="entry name" value="TPR"/>
    <property type="match status" value="4"/>
</dbReference>
<gene>
    <name evidence="2" type="ORF">METZ01_LOCUS95408</name>
</gene>
<proteinExistence type="predicted"/>
<dbReference type="Gene3D" id="3.40.50.10070">
    <property type="entry name" value="TolB, N-terminal domain"/>
    <property type="match status" value="1"/>
</dbReference>
<dbReference type="Gene3D" id="3.30.70.1230">
    <property type="entry name" value="Nucleotide cyclase"/>
    <property type="match status" value="1"/>
</dbReference>
<protein>
    <recommendedName>
        <fullName evidence="1">Guanylate cyclase domain-containing protein</fullName>
    </recommendedName>
</protein>
<dbReference type="InterPro" id="IPR019734">
    <property type="entry name" value="TPR_rpt"/>
</dbReference>
<dbReference type="PANTHER" id="PTHR43081:SF19">
    <property type="entry name" value="PH-SENSITIVE ADENYLATE CYCLASE RV1264"/>
    <property type="match status" value="1"/>
</dbReference>
<dbReference type="SUPFAM" id="SSF55073">
    <property type="entry name" value="Nucleotide cyclase"/>
    <property type="match status" value="1"/>
</dbReference>
<name>A0A381VQQ3_9ZZZZ</name>
<evidence type="ECO:0000259" key="1">
    <source>
        <dbReference type="PROSITE" id="PS50125"/>
    </source>
</evidence>
<accession>A0A381VQQ3</accession>
<feature type="domain" description="Guanylate cyclase" evidence="1">
    <location>
        <begin position="7"/>
        <end position="121"/>
    </location>
</feature>
<dbReference type="InterPro" id="IPR029787">
    <property type="entry name" value="Nucleotide_cyclase"/>
</dbReference>
<dbReference type="EMBL" id="UINC01009491">
    <property type="protein sequence ID" value="SVA42554.1"/>
    <property type="molecule type" value="Genomic_DNA"/>
</dbReference>
<dbReference type="GO" id="GO:0006171">
    <property type="term" value="P:cAMP biosynthetic process"/>
    <property type="evidence" value="ECO:0007669"/>
    <property type="project" value="TreeGrafter"/>
</dbReference>
<dbReference type="InterPro" id="IPR011990">
    <property type="entry name" value="TPR-like_helical_dom_sf"/>
</dbReference>
<sequence>MERKLSTIFASDVVGFSKMMGKNEEKTLQILGERRQVIDNVITEHNGTVFGGAGDSVIAEFVSPVKATECAVQMQGKMKDMNENAPEDHQMIFRIGINIGDVMVSKGNLFGDAVNVAARLESAAQPSGICISKQVFDLINQKLQVSFEDAGALKLKNITEPVQAYFVVQHKGIERFLKYEDTPQLKLERAEPGSLAVMLFKNLGRDEEQEYFCEGFSEDLISSLSKFSKLLVVSGNASFNYKDKSKTPKEIGKELGVRYILEGNVRKLGGKIRIGAKLVAADRESTVWSHNFDTTIEDIFDIHDEIVDTIVSTIAGRVEDDEVKLLTSTRPENLTAYDLVLQGLEHHRKSNVTAEHAKQAVELFEKAIDIDSNYARAYAWRACSMANYGRWSPDEFGDRLLDKCTASVTKALEIDPNDHEAHRIMGAISLEKGNFELARHHHERAKQLCPSDAYIMGKNAALLVYLGEPEKALETVHWAMRINPFCPDDLYVDEGMCHYWLKDYKEAINCFKKIKTPNRESLFYLAASLAKEDRGNESTEVLHLAVQTTDLSVENFVNTQRYQNPDYNRELLEVLESIP</sequence>
<dbReference type="PANTHER" id="PTHR43081">
    <property type="entry name" value="ADENYLATE CYCLASE, TERMINAL-DIFFERENTIATION SPECIFIC-RELATED"/>
    <property type="match status" value="1"/>
</dbReference>
<organism evidence="2">
    <name type="scientific">marine metagenome</name>
    <dbReference type="NCBI Taxonomy" id="408172"/>
    <lineage>
        <taxon>unclassified sequences</taxon>
        <taxon>metagenomes</taxon>
        <taxon>ecological metagenomes</taxon>
    </lineage>
</organism>
<dbReference type="AlphaFoldDB" id="A0A381VQQ3"/>